<evidence type="ECO:0000313" key="1">
    <source>
        <dbReference type="EMBL" id="OXB89151.1"/>
    </source>
</evidence>
<dbReference type="AlphaFoldDB" id="A0A226Q9R4"/>
<proteinExistence type="predicted"/>
<dbReference type="Proteomes" id="UP000198378">
    <property type="component" value="Unassembled WGS sequence"/>
</dbReference>
<accession>A0A226Q9R4</accession>
<name>A0A226Q9R4_9BACL</name>
<gene>
    <name evidence="1" type="ORF">B9L19_03460</name>
</gene>
<organism evidence="1 2">
    <name type="scientific">Geobacillus thermocatenulatus</name>
    <dbReference type="NCBI Taxonomy" id="33938"/>
    <lineage>
        <taxon>Bacteria</taxon>
        <taxon>Bacillati</taxon>
        <taxon>Bacillota</taxon>
        <taxon>Bacilli</taxon>
        <taxon>Bacillales</taxon>
        <taxon>Anoxybacillaceae</taxon>
        <taxon>Geobacillus</taxon>
        <taxon>Geobacillus thermoleovorans group</taxon>
    </lineage>
</organism>
<keyword evidence="2" id="KW-1185">Reference proteome</keyword>
<dbReference type="EMBL" id="NEWK01000001">
    <property type="protein sequence ID" value="OXB89151.1"/>
    <property type="molecule type" value="Genomic_DNA"/>
</dbReference>
<reference evidence="1 2" key="1">
    <citation type="submission" date="2017-05" db="EMBL/GenBank/DDBJ databases">
        <title>The genome sequence of Geobacillus thermocatenulatus DSM 730.</title>
        <authorList>
            <person name="Ramaloko W.T."/>
            <person name="Koen N."/>
            <person name="Polliack S."/>
            <person name="Aliyu H."/>
            <person name="Lebre P."/>
            <person name="Mohr T."/>
            <person name="Oswald F."/>
            <person name="Zwick M."/>
            <person name="Neumann A."/>
            <person name="Syldatk C."/>
            <person name="Cowan D."/>
            <person name="De Maayer P."/>
        </authorList>
    </citation>
    <scope>NUCLEOTIDE SEQUENCE [LARGE SCALE GENOMIC DNA]</scope>
    <source>
        <strain evidence="1 2">BGSC 93A1</strain>
    </source>
</reference>
<dbReference type="KEGG" id="gtm:GT3921_04595"/>
<sequence length="240" mass="27917">MKTLKMIEEAVKVTQSNLNKNDIDEETRELELRKLNALMEIVSYVKSLAWLKQSQAKEKMRFLIKTKFNYERTKKEFNISSINAVEVFVSYANKKLLEKIGKDTVDLILRGEVDSAMAQFRANTGHDHQNLDFFIPGIAKFLPHPEKHKFMLLAECEEELILLGNLSHFMVSSMFEKADKTKLAHLLYILNSEDKKYEAEKELITRFLNGEFAEVDGYKLSIESQVARVFKELDQQNLFI</sequence>
<protein>
    <submittedName>
        <fullName evidence="1">Uncharacterized protein</fullName>
    </submittedName>
</protein>
<comment type="caution">
    <text evidence="1">The sequence shown here is derived from an EMBL/GenBank/DDBJ whole genome shotgun (WGS) entry which is preliminary data.</text>
</comment>
<dbReference type="RefSeq" id="WP_089113840.1">
    <property type="nucleotide sequence ID" value="NZ_CP018058.1"/>
</dbReference>
<evidence type="ECO:0000313" key="2">
    <source>
        <dbReference type="Proteomes" id="UP000198378"/>
    </source>
</evidence>